<dbReference type="Proteomes" id="UP000615446">
    <property type="component" value="Unassembled WGS sequence"/>
</dbReference>
<accession>A0A8H3L1B6</accession>
<dbReference type="EMBL" id="BLAL01000028">
    <property type="protein sequence ID" value="GES77102.1"/>
    <property type="molecule type" value="Genomic_DNA"/>
</dbReference>
<organism evidence="1 2">
    <name type="scientific">Rhizophagus clarus</name>
    <dbReference type="NCBI Taxonomy" id="94130"/>
    <lineage>
        <taxon>Eukaryota</taxon>
        <taxon>Fungi</taxon>
        <taxon>Fungi incertae sedis</taxon>
        <taxon>Mucoromycota</taxon>
        <taxon>Glomeromycotina</taxon>
        <taxon>Glomeromycetes</taxon>
        <taxon>Glomerales</taxon>
        <taxon>Glomeraceae</taxon>
        <taxon>Rhizophagus</taxon>
    </lineage>
</organism>
<evidence type="ECO:0000313" key="1">
    <source>
        <dbReference type="EMBL" id="GES77102.1"/>
    </source>
</evidence>
<sequence>MRKILNLHELVGDGTFGQRTFTGWNFIWTKRLNPLHNKLYSINSDATNDIINCDDNSSTNNTQARPRKKTYRDNNQDNLRISSVRRIPNFFKTIRTYKKFVKINEEVHITRFICLSILILKDSRAVKVESSRIADNINHQPFKIKVFLIMRKIRLALVSLDWIRPKDPLTNLGHASILATLQKYNSHQLTFLNNHRYSVKHCPNVEEFSENVIKNLVHDEPDLIAFGVYIWNELHTQLILKKLRKRIKDRDCLSVGFAGKGRREGRIMIDYFRKPLILLGGPQIQLLLRILLVKA</sequence>
<dbReference type="OrthoDB" id="431409at2759"/>
<name>A0A8H3L1B6_9GLOM</name>
<protein>
    <submittedName>
        <fullName evidence="1">Radical SAM protein</fullName>
    </submittedName>
</protein>
<proteinExistence type="predicted"/>
<gene>
    <name evidence="1" type="ORF">RCL2_000448800</name>
</gene>
<reference evidence="1" key="1">
    <citation type="submission" date="2019-10" db="EMBL/GenBank/DDBJ databases">
        <title>Conservation and host-specific expression of non-tandemly repeated heterogenous ribosome RNA gene in arbuscular mycorrhizal fungi.</title>
        <authorList>
            <person name="Maeda T."/>
            <person name="Kobayashi Y."/>
            <person name="Nakagawa T."/>
            <person name="Ezawa T."/>
            <person name="Yamaguchi K."/>
            <person name="Bino T."/>
            <person name="Nishimoto Y."/>
            <person name="Shigenobu S."/>
            <person name="Kawaguchi M."/>
        </authorList>
    </citation>
    <scope>NUCLEOTIDE SEQUENCE</scope>
    <source>
        <strain evidence="1">HR1</strain>
    </source>
</reference>
<dbReference type="AlphaFoldDB" id="A0A8H3L1B6"/>
<comment type="caution">
    <text evidence="1">The sequence shown here is derived from an EMBL/GenBank/DDBJ whole genome shotgun (WGS) entry which is preliminary data.</text>
</comment>
<evidence type="ECO:0000313" key="2">
    <source>
        <dbReference type="Proteomes" id="UP000615446"/>
    </source>
</evidence>